<reference evidence="2 3" key="1">
    <citation type="journal article" date="2014" name="Genome Announc.">
        <title>Draft Genome Sequence of Propane- and Butane-Oxidizing Actinobacterium Rhodococcus ruber IEGM 231.</title>
        <authorList>
            <person name="Ivshina I.B."/>
            <person name="Kuyukina M.S."/>
            <person name="Krivoruchko A.V."/>
            <person name="Barbe V."/>
            <person name="Fischer C."/>
        </authorList>
    </citation>
    <scope>NUCLEOTIDE SEQUENCE [LARGE SCALE GENOMIC DNA]</scope>
</reference>
<name>A0A098BK54_9NOCA</name>
<protein>
    <submittedName>
        <fullName evidence="2">Uncharacterized protein</fullName>
    </submittedName>
</protein>
<organism evidence="2 3">
    <name type="scientific">Rhodococcus ruber</name>
    <dbReference type="NCBI Taxonomy" id="1830"/>
    <lineage>
        <taxon>Bacteria</taxon>
        <taxon>Bacillati</taxon>
        <taxon>Actinomycetota</taxon>
        <taxon>Actinomycetes</taxon>
        <taxon>Mycobacteriales</taxon>
        <taxon>Nocardiaceae</taxon>
        <taxon>Rhodococcus</taxon>
    </lineage>
</organism>
<dbReference type="Proteomes" id="UP000042997">
    <property type="component" value="Unassembled WGS sequence"/>
</dbReference>
<feature type="region of interest" description="Disordered" evidence="1">
    <location>
        <begin position="1"/>
        <end position="23"/>
    </location>
</feature>
<evidence type="ECO:0000313" key="2">
    <source>
        <dbReference type="EMBL" id="CDZ88577.1"/>
    </source>
</evidence>
<evidence type="ECO:0000313" key="3">
    <source>
        <dbReference type="Proteomes" id="UP000042997"/>
    </source>
</evidence>
<sequence length="23" mass="2518">MYELVSYKTQRTATEGAGTTPGR</sequence>
<accession>A0A098BK54</accession>
<evidence type="ECO:0000256" key="1">
    <source>
        <dbReference type="SAM" id="MobiDB-lite"/>
    </source>
</evidence>
<gene>
    <name evidence="2" type="ORF">RHRU231_420126</name>
</gene>
<proteinExistence type="predicted"/>
<dbReference type="AlphaFoldDB" id="A0A098BK54"/>
<dbReference type="EMBL" id="CCSD01000053">
    <property type="protein sequence ID" value="CDZ88577.1"/>
    <property type="molecule type" value="Genomic_DNA"/>
</dbReference>